<feature type="region of interest" description="Disordered" evidence="1">
    <location>
        <begin position="284"/>
        <end position="306"/>
    </location>
</feature>
<reference evidence="3 4" key="1">
    <citation type="journal article" date="2014" name="Nat. Genet.">
        <title>Genome and transcriptome of the porcine whipworm Trichuris suis.</title>
        <authorList>
            <person name="Jex A.R."/>
            <person name="Nejsum P."/>
            <person name="Schwarz E.M."/>
            <person name="Hu L."/>
            <person name="Young N.D."/>
            <person name="Hall R.S."/>
            <person name="Korhonen P.K."/>
            <person name="Liao S."/>
            <person name="Thamsborg S."/>
            <person name="Xia J."/>
            <person name="Xu P."/>
            <person name="Wang S."/>
            <person name="Scheerlinck J.P."/>
            <person name="Hofmann A."/>
            <person name="Sternberg P.W."/>
            <person name="Wang J."/>
            <person name="Gasser R.B."/>
        </authorList>
    </citation>
    <scope>NUCLEOTIDE SEQUENCE [LARGE SCALE GENOMIC DNA]</scope>
    <source>
        <strain evidence="3">DCEP-RM93M</strain>
    </source>
</reference>
<dbReference type="PROSITE" id="PS50878">
    <property type="entry name" value="RT_POL"/>
    <property type="match status" value="1"/>
</dbReference>
<sequence>MTALRNLRAENERMITKADKGNVVVVLDRSTYIEKMNHLLDSSTYCSLRSDPTDRTRKALRSLLLDYTRESKEDKLSRLANHLKYSSTFKCPEMYGLPKIHKPDIPFRPIVCSINSITYELSSHLKDIIQPLVRKRRSTVTNSKAFVEEIQAFTVSPTDILVSYDVKDLFTSIPIPYTINILQDLLYTDNTLPGRTKLNPFQITKLVSFCMMEGNFFHFQGRFFKQKGGAPMGSPLSPVLAEIFMEHLEDRAFSEANQEILPRLFKRYIDDIFVVIQSGREDTFSRTGGARGQGTKFSPLAKTPFS</sequence>
<dbReference type="AlphaFoldDB" id="A0A085LVR7"/>
<dbReference type="Pfam" id="PF00078">
    <property type="entry name" value="RVT_1"/>
    <property type="match status" value="1"/>
</dbReference>
<proteinExistence type="predicted"/>
<dbReference type="PANTHER" id="PTHR21301:SF11">
    <property type="entry name" value="GIY-YIG DOMAIN-CONTAINING PROTEIN"/>
    <property type="match status" value="1"/>
</dbReference>
<dbReference type="PANTHER" id="PTHR21301">
    <property type="entry name" value="REVERSE TRANSCRIPTASE"/>
    <property type="match status" value="1"/>
</dbReference>
<dbReference type="InterPro" id="IPR000477">
    <property type="entry name" value="RT_dom"/>
</dbReference>
<dbReference type="EMBL" id="KL363279">
    <property type="protein sequence ID" value="KFD49063.1"/>
    <property type="molecule type" value="Genomic_DNA"/>
</dbReference>
<feature type="domain" description="Reverse transcriptase" evidence="2">
    <location>
        <begin position="78"/>
        <end position="306"/>
    </location>
</feature>
<keyword evidence="4" id="KW-1185">Reference proteome</keyword>
<evidence type="ECO:0000313" key="3">
    <source>
        <dbReference type="EMBL" id="KFD49063.1"/>
    </source>
</evidence>
<dbReference type="CDD" id="cd00304">
    <property type="entry name" value="RT_like"/>
    <property type="match status" value="1"/>
</dbReference>
<evidence type="ECO:0000256" key="1">
    <source>
        <dbReference type="SAM" id="MobiDB-lite"/>
    </source>
</evidence>
<organism evidence="3 4">
    <name type="scientific">Trichuris suis</name>
    <name type="common">pig whipworm</name>
    <dbReference type="NCBI Taxonomy" id="68888"/>
    <lineage>
        <taxon>Eukaryota</taxon>
        <taxon>Metazoa</taxon>
        <taxon>Ecdysozoa</taxon>
        <taxon>Nematoda</taxon>
        <taxon>Enoplea</taxon>
        <taxon>Dorylaimia</taxon>
        <taxon>Trichinellida</taxon>
        <taxon>Trichuridae</taxon>
        <taxon>Trichuris</taxon>
    </lineage>
</organism>
<accession>A0A085LVR7</accession>
<dbReference type="Proteomes" id="UP000030764">
    <property type="component" value="Unassembled WGS sequence"/>
</dbReference>
<evidence type="ECO:0000259" key="2">
    <source>
        <dbReference type="PROSITE" id="PS50878"/>
    </source>
</evidence>
<protein>
    <recommendedName>
        <fullName evidence="2">Reverse transcriptase domain-containing protein</fullName>
    </recommendedName>
</protein>
<name>A0A085LVR7_9BILA</name>
<evidence type="ECO:0000313" key="4">
    <source>
        <dbReference type="Proteomes" id="UP000030764"/>
    </source>
</evidence>
<gene>
    <name evidence="3" type="ORF">M513_10111</name>
</gene>